<proteinExistence type="predicted"/>
<accession>A0A2H0RCC8</accession>
<sequence length="74" mass="8605">MALGLLPTSLEIRISNKIQEILFLKIDRLWKSHDSSKALNKKYTKKRPRIKLKIGKKKSKLIENGSIIFKKQSN</sequence>
<evidence type="ECO:0000313" key="2">
    <source>
        <dbReference type="Proteomes" id="UP000231602"/>
    </source>
</evidence>
<reference evidence="1 2" key="1">
    <citation type="submission" date="2017-09" db="EMBL/GenBank/DDBJ databases">
        <title>Depth-based differentiation of microbial function through sediment-hosted aquifers and enrichment of novel symbionts in the deep terrestrial subsurface.</title>
        <authorList>
            <person name="Probst A.J."/>
            <person name="Ladd B."/>
            <person name="Jarett J.K."/>
            <person name="Geller-Mcgrath D.E."/>
            <person name="Sieber C.M."/>
            <person name="Emerson J.B."/>
            <person name="Anantharaman K."/>
            <person name="Thomas B.C."/>
            <person name="Malmstrom R."/>
            <person name="Stieglmeier M."/>
            <person name="Klingl A."/>
            <person name="Woyke T."/>
            <person name="Ryan C.M."/>
            <person name="Banfield J.F."/>
        </authorList>
    </citation>
    <scope>NUCLEOTIDE SEQUENCE [LARGE SCALE GENOMIC DNA]</scope>
    <source>
        <strain evidence="1">CG10_big_fil_rev_8_21_14_0_10_31_9</strain>
    </source>
</reference>
<gene>
    <name evidence="1" type="ORF">COV23_01215</name>
</gene>
<dbReference type="Proteomes" id="UP000231602">
    <property type="component" value="Unassembled WGS sequence"/>
</dbReference>
<dbReference type="EMBL" id="PCXV01000022">
    <property type="protein sequence ID" value="PIR44158.1"/>
    <property type="molecule type" value="Genomic_DNA"/>
</dbReference>
<evidence type="ECO:0000313" key="1">
    <source>
        <dbReference type="EMBL" id="PIR44158.1"/>
    </source>
</evidence>
<protein>
    <submittedName>
        <fullName evidence="1">Uncharacterized protein</fullName>
    </submittedName>
</protein>
<name>A0A2H0RCC8_9BACT</name>
<dbReference type="AlphaFoldDB" id="A0A2H0RCC8"/>
<comment type="caution">
    <text evidence="1">The sequence shown here is derived from an EMBL/GenBank/DDBJ whole genome shotgun (WGS) entry which is preliminary data.</text>
</comment>
<organism evidence="1 2">
    <name type="scientific">Candidatus Wolfebacteria bacterium CG10_big_fil_rev_8_21_14_0_10_31_9</name>
    <dbReference type="NCBI Taxonomy" id="1975070"/>
    <lineage>
        <taxon>Bacteria</taxon>
        <taxon>Candidatus Wolfeibacteriota</taxon>
    </lineage>
</organism>